<feature type="transmembrane region" description="Helical" evidence="8">
    <location>
        <begin position="141"/>
        <end position="163"/>
    </location>
</feature>
<feature type="transmembrane region" description="Helical" evidence="8">
    <location>
        <begin position="362"/>
        <end position="379"/>
    </location>
</feature>
<feature type="transmembrane region" description="Helical" evidence="8">
    <location>
        <begin position="439"/>
        <end position="458"/>
    </location>
</feature>
<dbReference type="InterPro" id="IPR018584">
    <property type="entry name" value="GT87"/>
</dbReference>
<comment type="subcellular location">
    <subcellularLocation>
        <location evidence="1">Cell membrane</location>
        <topology evidence="1">Multi-pass membrane protein</topology>
    </subcellularLocation>
</comment>
<dbReference type="RefSeq" id="WP_012227637.1">
    <property type="nucleotide sequence ID" value="NC_010125.1"/>
</dbReference>
<name>A9H0Q1_GLUDA</name>
<evidence type="ECO:0000256" key="1">
    <source>
        <dbReference type="ARBA" id="ARBA00004651"/>
    </source>
</evidence>
<keyword evidence="5 8" id="KW-1133">Transmembrane helix</keyword>
<evidence type="ECO:0000256" key="4">
    <source>
        <dbReference type="ARBA" id="ARBA00022692"/>
    </source>
</evidence>
<gene>
    <name evidence="9" type="ordered locus">GDI3215</name>
</gene>
<evidence type="ECO:0000256" key="7">
    <source>
        <dbReference type="ARBA" id="ARBA00024033"/>
    </source>
</evidence>
<evidence type="ECO:0000256" key="5">
    <source>
        <dbReference type="ARBA" id="ARBA00022989"/>
    </source>
</evidence>
<feature type="transmembrane region" description="Helical" evidence="8">
    <location>
        <begin position="261"/>
        <end position="289"/>
    </location>
</feature>
<keyword evidence="6 8" id="KW-0472">Membrane</keyword>
<protein>
    <submittedName>
        <fullName evidence="9">Putative membrane protein</fullName>
    </submittedName>
</protein>
<feature type="transmembrane region" description="Helical" evidence="8">
    <location>
        <begin position="232"/>
        <end position="255"/>
    </location>
</feature>
<feature type="transmembrane region" description="Helical" evidence="8">
    <location>
        <begin position="36"/>
        <end position="55"/>
    </location>
</feature>
<dbReference type="OrthoDB" id="9803632at2"/>
<evidence type="ECO:0000313" key="10">
    <source>
        <dbReference type="Proteomes" id="UP000001176"/>
    </source>
</evidence>
<keyword evidence="10" id="KW-1185">Reference proteome</keyword>
<feature type="transmembrane region" description="Helical" evidence="8">
    <location>
        <begin position="336"/>
        <end position="355"/>
    </location>
</feature>
<dbReference type="EMBL" id="AM889285">
    <property type="protein sequence ID" value="CAP57158.1"/>
    <property type="molecule type" value="Genomic_DNA"/>
</dbReference>
<dbReference type="KEGG" id="gdi:GDI3215"/>
<evidence type="ECO:0000256" key="8">
    <source>
        <dbReference type="SAM" id="Phobius"/>
    </source>
</evidence>
<accession>A9H0Q1</accession>
<dbReference type="Proteomes" id="UP000001176">
    <property type="component" value="Chromosome"/>
</dbReference>
<evidence type="ECO:0000313" key="9">
    <source>
        <dbReference type="EMBL" id="CAP57158.1"/>
    </source>
</evidence>
<dbReference type="GO" id="GO:0005886">
    <property type="term" value="C:plasma membrane"/>
    <property type="evidence" value="ECO:0007669"/>
    <property type="project" value="UniProtKB-SubCell"/>
</dbReference>
<keyword evidence="4 8" id="KW-0812">Transmembrane</keyword>
<reference evidence="9 10" key="1">
    <citation type="journal article" date="2009" name="BMC Genomics">
        <title>Complete genome sequence of the sugarcane nitrogen-fixing endophyte Gluconacetobacter diazotrophicus Pal5.</title>
        <authorList>
            <person name="Bertalan M."/>
            <person name="Albano R."/>
            <person name="Padua V."/>
            <person name="Rouws L."/>
            <person name="Rojas C."/>
            <person name="Hemerly A."/>
            <person name="Teixeira K."/>
            <person name="Schwab S."/>
            <person name="Araujo J."/>
            <person name="Oliveira A."/>
            <person name="Franca L."/>
            <person name="Magalhaes V."/>
            <person name="Alqueres S."/>
            <person name="Cardoso A."/>
            <person name="Almeida W."/>
            <person name="Loureiro M.M."/>
            <person name="Nogueira E."/>
            <person name="Cidade D."/>
            <person name="Oliveira D."/>
            <person name="Simao T."/>
            <person name="Macedo J."/>
            <person name="Valadao A."/>
            <person name="Dreschsel M."/>
            <person name="Freitas F."/>
            <person name="Vidal M."/>
            <person name="Guedes H."/>
            <person name="Rodrigues E."/>
            <person name="Meneses C."/>
            <person name="Brioso P."/>
            <person name="Pozzer L."/>
            <person name="Figueiredo D."/>
            <person name="Montano H."/>
            <person name="Junior J."/>
            <person name="Filho G."/>
            <person name="Flores V."/>
            <person name="Ferreira B."/>
            <person name="Branco A."/>
            <person name="Gonzalez P."/>
            <person name="Guillobel H."/>
            <person name="Lemos M."/>
            <person name="Seibel L."/>
            <person name="Macedo J."/>
            <person name="Alves-Ferreira M."/>
            <person name="Sachetto-Martins G."/>
            <person name="Coelho A."/>
            <person name="Santos E."/>
            <person name="Amaral G."/>
            <person name="Neves A."/>
            <person name="Pacheco A.B."/>
            <person name="Carvalho D."/>
            <person name="Lery L."/>
            <person name="Bisch P."/>
            <person name="Rossle S.C."/>
            <person name="Urmenyi T."/>
            <person name="Kruger W.V."/>
            <person name="Martins O."/>
            <person name="Baldani J.I."/>
            <person name="Ferreira P.C."/>
        </authorList>
    </citation>
    <scope>NUCLEOTIDE SEQUENCE [LARGE SCALE GENOMIC DNA]</scope>
    <source>
        <strain evidence="10">ATCC 49037 / DSM 5601 / CCUG 37298 / CIP 103539 / LMG 7603 / PAl5</strain>
    </source>
</reference>
<comment type="similarity">
    <text evidence="7">Belongs to the glycosyltransferase 87 family.</text>
</comment>
<dbReference type="Pfam" id="PF09594">
    <property type="entry name" value="GT87"/>
    <property type="match status" value="1"/>
</dbReference>
<keyword evidence="3" id="KW-0808">Transferase</keyword>
<keyword evidence="2" id="KW-1003">Cell membrane</keyword>
<organism evidence="9 10">
    <name type="scientific">Gluconacetobacter diazotrophicus (strain ATCC 49037 / DSM 5601 / CCUG 37298 / CIP 103539 / LMG 7603 / PAl5)</name>
    <dbReference type="NCBI Taxonomy" id="272568"/>
    <lineage>
        <taxon>Bacteria</taxon>
        <taxon>Pseudomonadati</taxon>
        <taxon>Pseudomonadota</taxon>
        <taxon>Alphaproteobacteria</taxon>
        <taxon>Acetobacterales</taxon>
        <taxon>Acetobacteraceae</taxon>
        <taxon>Gluconacetobacter</taxon>
    </lineage>
</organism>
<dbReference type="AlphaFoldDB" id="A9H0Q1"/>
<sequence length="468" mass="51184">MSVSGDSLLDSVADPALAYTEAISVGGRSEQLLRRACLAIPLLMAVISAVIMLVHRHLVHTGVPLPHDDVCFANNINFLWHLHELTRSDSWGPMLVVRDWLAAHPGGDAYDHFFFALGIKFQYPLSSLLAIRWLPFDGDTAIQVLDSLDIAAWITVAVGMVLLNRELARLVRLPAAPDGGSSRFWLAAATVIATFCFFPLIRAVYLGQIQIFLDAIFVFACYALVRGRSAPAGLLIGLSALVKPQMALFLIWGALRRDRPFVGAMAACLAVGYALSASLYGWAWPLAYLRVLAFIDRRGESLYANQSVNGLLNHMLGNGPDLVWDRWRFAPYDPPVHYLTLLSMVMLVVAGLWGARTATTRLSAVASLMVAALCFTASSPVAWEHHYGILLPLFSLLFLSLPADPRPAFGRWSLLCVTFALSANTLSPVNVLAATPFAFLQSYIFFAALGALALVFLCRRDLGWAARV</sequence>
<evidence type="ECO:0000256" key="6">
    <source>
        <dbReference type="ARBA" id="ARBA00023136"/>
    </source>
</evidence>
<proteinExistence type="inferred from homology"/>
<evidence type="ECO:0000256" key="2">
    <source>
        <dbReference type="ARBA" id="ARBA00022475"/>
    </source>
</evidence>
<dbReference type="GO" id="GO:0016758">
    <property type="term" value="F:hexosyltransferase activity"/>
    <property type="evidence" value="ECO:0007669"/>
    <property type="project" value="InterPro"/>
</dbReference>
<feature type="transmembrane region" description="Helical" evidence="8">
    <location>
        <begin position="184"/>
        <end position="201"/>
    </location>
</feature>
<evidence type="ECO:0000256" key="3">
    <source>
        <dbReference type="ARBA" id="ARBA00022679"/>
    </source>
</evidence>